<sequence length="665" mass="72422">MSANGPLWWIAGTPWNEIAGTEKQLASALAEYREVAWVDPPAPVFGGRARGVLPSAEKVAHRISRIIVPVPPGASRPVIKPVAEMMLQRALNSRLREGRTPAAVIVAGPLARFPRGILGVKVFFVTDDWVAGAPLMGFSAARIDRCMRRNLRDADLVAAVTPDLAERLQQLQPGLRVLHLPNGCVPLPAPPDGPRRKTAVLLGQLNERLDLSILEALATAGIELKVIGPRTERDPAVSARLDSILAMDSVSWEPEIPAAAIPDRLSRASAGITPYADTAFNRASFPLKTLDYLSAGLPVVATDLPAARWLRTGHVLIEGTAEGFVAAVKRVLEAEPTREQIAERQHVAREHSWDARARAFLAAVDAPAPAWEGDHFLITRFNLPTPGPESLVRARDGWLRERAELFERYCLPSVAAQTQTAFRWVIYFDPESPHWLRDRIREWSAGGLFTPIFRASVENGQLLADLRSLSGGSAAAELMTTNLDNDDGVAADFVERLQQAAGHARGVRSALYLPRGLILSGRRLFARTDRTNAFCSVVEPWAGAVTCWTEWHTMLGRTMPVREVQGPPGWLQVVHGGNVSNRIRGVRVPPENYRGLFPGLLSGAEPPSAAERTYELLLGTPRRAVRSGLRTAAKTVLLQLAGKDGIDRVKEHIGALKAAVARGRS</sequence>
<name>A0A9X1MDJ7_9MICC</name>
<protein>
    <submittedName>
        <fullName evidence="2">Glycosyltransferase</fullName>
        <ecNumber evidence="2">2.4.-.-</ecNumber>
    </submittedName>
</protein>
<dbReference type="PANTHER" id="PTHR12526:SF636">
    <property type="entry name" value="BLL3647 PROTEIN"/>
    <property type="match status" value="1"/>
</dbReference>
<keyword evidence="2" id="KW-0328">Glycosyltransferase</keyword>
<dbReference type="EC" id="2.4.-.-" evidence="2"/>
<dbReference type="Pfam" id="PF13524">
    <property type="entry name" value="Glyco_trans_1_2"/>
    <property type="match status" value="1"/>
</dbReference>
<proteinExistence type="predicted"/>
<keyword evidence="2" id="KW-0808">Transferase</keyword>
<dbReference type="GO" id="GO:0016757">
    <property type="term" value="F:glycosyltransferase activity"/>
    <property type="evidence" value="ECO:0007669"/>
    <property type="project" value="UniProtKB-KW"/>
</dbReference>
<dbReference type="Pfam" id="PF11316">
    <property type="entry name" value="Rhamno_transf"/>
    <property type="match status" value="1"/>
</dbReference>
<organism evidence="2 3">
    <name type="scientific">Arthrobacter caoxuetaonis</name>
    <dbReference type="NCBI Taxonomy" id="2886935"/>
    <lineage>
        <taxon>Bacteria</taxon>
        <taxon>Bacillati</taxon>
        <taxon>Actinomycetota</taxon>
        <taxon>Actinomycetes</taxon>
        <taxon>Micrococcales</taxon>
        <taxon>Micrococcaceae</taxon>
        <taxon>Arthrobacter</taxon>
    </lineage>
</organism>
<dbReference type="PANTHER" id="PTHR12526">
    <property type="entry name" value="GLYCOSYLTRANSFERASE"/>
    <property type="match status" value="1"/>
</dbReference>
<dbReference type="RefSeq" id="WP_227895077.1">
    <property type="nucleotide sequence ID" value="NZ_CP099466.1"/>
</dbReference>
<evidence type="ECO:0000313" key="2">
    <source>
        <dbReference type="EMBL" id="MCC3297255.1"/>
    </source>
</evidence>
<reference evidence="2" key="1">
    <citation type="submission" date="2021-10" db="EMBL/GenBank/DDBJ databases">
        <title>Novel species in genus Arthrobacter.</title>
        <authorList>
            <person name="Liu Y."/>
        </authorList>
    </citation>
    <scope>NUCLEOTIDE SEQUENCE</scope>
    <source>
        <strain evidence="2">Zg-Y453</strain>
    </source>
</reference>
<feature type="domain" description="Spore protein YkvP/CgeB glycosyl transferase-like" evidence="1">
    <location>
        <begin position="213"/>
        <end position="362"/>
    </location>
</feature>
<dbReference type="Proteomes" id="UP001139158">
    <property type="component" value="Unassembled WGS sequence"/>
</dbReference>
<keyword evidence="3" id="KW-1185">Reference proteome</keyword>
<dbReference type="InterPro" id="IPR021466">
    <property type="entry name" value="Put_rhamnosyl_transferase"/>
</dbReference>
<dbReference type="Gene3D" id="3.40.50.2000">
    <property type="entry name" value="Glycogen Phosphorylase B"/>
    <property type="match status" value="1"/>
</dbReference>
<dbReference type="EMBL" id="JAJFZV010000004">
    <property type="protein sequence ID" value="MCC3297255.1"/>
    <property type="molecule type" value="Genomic_DNA"/>
</dbReference>
<comment type="caution">
    <text evidence="2">The sequence shown here is derived from an EMBL/GenBank/DDBJ whole genome shotgun (WGS) entry which is preliminary data.</text>
</comment>
<dbReference type="InterPro" id="IPR055259">
    <property type="entry name" value="YkvP/CgeB_Glyco_trans-like"/>
</dbReference>
<evidence type="ECO:0000313" key="3">
    <source>
        <dbReference type="Proteomes" id="UP001139158"/>
    </source>
</evidence>
<dbReference type="SUPFAM" id="SSF53756">
    <property type="entry name" value="UDP-Glycosyltransferase/glycogen phosphorylase"/>
    <property type="match status" value="1"/>
</dbReference>
<dbReference type="AlphaFoldDB" id="A0A9X1MDJ7"/>
<gene>
    <name evidence="2" type="ORF">LJ757_05465</name>
</gene>
<accession>A0A9X1MDJ7</accession>
<evidence type="ECO:0000259" key="1">
    <source>
        <dbReference type="Pfam" id="PF13524"/>
    </source>
</evidence>